<keyword evidence="4" id="KW-1185">Reference proteome</keyword>
<keyword evidence="1" id="KW-0456">Lyase</keyword>
<dbReference type="RefSeq" id="WP_194865233.1">
    <property type="nucleotide sequence ID" value="NZ_ARXX01000030.1"/>
</dbReference>
<evidence type="ECO:0000256" key="1">
    <source>
        <dbReference type="ARBA" id="ARBA00023239"/>
    </source>
</evidence>
<dbReference type="PROSITE" id="PS00163">
    <property type="entry name" value="FUMARATE_LYASES"/>
    <property type="match status" value="1"/>
</dbReference>
<accession>A0ABS0ARS8</accession>
<gene>
    <name evidence="3" type="ORF">Y5W_02148</name>
</gene>
<sequence length="457" mass="49149">MSEPAGGPGEPEHPEALFSMPRKIQAWLDIEVALAHSQARLGMIPVYAAVEIARQGRLERLDQRALLDDMAATKAPIVSLVNFLAAACDGDAGGYVHWGATTQNVMQTGEVLLLREAHRDLLERLAGSLDALAGHAEQGATVVMAGRTQRRHALPITFGFKVAAWIDELLRHETRFREAEPRVFTLIFGGAVGGWHSFDGQGEALQRELAARLALGCFQVPSRAVYDHMVEYILLLGLLASTCAKIAQELFTLMSEEIGEVQEDLGEAVVGSSTMPQKVNPKLSVRVIALAARLRAQLGLALDAGQISHEGDAASSQMLYAAVDTACPLALEMITAFEELMWKLRIAPDAMRANLARSGGLVNAENLMMTLARGGLGRQRAHDLVHEAALAAGQSGRAFHEVLAGDTRVGAGLDDAGLDSALAPENYLGDCVRLAREQARRARRNAADLRRRAAGLN</sequence>
<dbReference type="Pfam" id="PF10397">
    <property type="entry name" value="ADSL_C"/>
    <property type="match status" value="1"/>
</dbReference>
<feature type="domain" description="Adenylosuccinate lyase C-terminal" evidence="2">
    <location>
        <begin position="359"/>
        <end position="439"/>
    </location>
</feature>
<dbReference type="InterPro" id="IPR008948">
    <property type="entry name" value="L-Aspartase-like"/>
</dbReference>
<dbReference type="InterPro" id="IPR000362">
    <property type="entry name" value="Fumarate_lyase_fam"/>
</dbReference>
<dbReference type="InterPro" id="IPR020557">
    <property type="entry name" value="Fumarate_lyase_CS"/>
</dbReference>
<dbReference type="CDD" id="cd01597">
    <property type="entry name" value="pCLME"/>
    <property type="match status" value="1"/>
</dbReference>
<dbReference type="SUPFAM" id="SSF48557">
    <property type="entry name" value="L-aspartase-like"/>
    <property type="match status" value="1"/>
</dbReference>
<dbReference type="InterPro" id="IPR024083">
    <property type="entry name" value="Fumarase/histidase_N"/>
</dbReference>
<evidence type="ECO:0000313" key="3">
    <source>
        <dbReference type="EMBL" id="MBF5056854.1"/>
    </source>
</evidence>
<dbReference type="Gene3D" id="1.10.275.10">
    <property type="entry name" value="Fumarase/aspartase (N-terminal domain)"/>
    <property type="match status" value="1"/>
</dbReference>
<dbReference type="InterPro" id="IPR022761">
    <property type="entry name" value="Fumarate_lyase_N"/>
</dbReference>
<dbReference type="InterPro" id="IPR019468">
    <property type="entry name" value="AdenyloSucc_lyase_C"/>
</dbReference>
<name>A0ABS0ARS8_9GAMM</name>
<comment type="caution">
    <text evidence="3">The sequence shown here is derived from an EMBL/GenBank/DDBJ whole genome shotgun (WGS) entry which is preliminary data.</text>
</comment>
<dbReference type="Proteomes" id="UP000662703">
    <property type="component" value="Unassembled WGS sequence"/>
</dbReference>
<dbReference type="PANTHER" id="PTHR43172:SF1">
    <property type="entry name" value="ADENYLOSUCCINATE LYASE"/>
    <property type="match status" value="1"/>
</dbReference>
<protein>
    <recommendedName>
        <fullName evidence="2">Adenylosuccinate lyase C-terminal domain-containing protein</fullName>
    </recommendedName>
</protein>
<dbReference type="SMART" id="SM00998">
    <property type="entry name" value="ADSL_C"/>
    <property type="match status" value="1"/>
</dbReference>
<reference evidence="3 4" key="1">
    <citation type="submission" date="2012-09" db="EMBL/GenBank/DDBJ databases">
        <title>Genome Sequence of alkane-degrading Bacterium Alcanivorax sp. 521-1.</title>
        <authorList>
            <person name="Lai Q."/>
            <person name="Shao Z."/>
        </authorList>
    </citation>
    <scope>NUCLEOTIDE SEQUENCE [LARGE SCALE GENOMIC DNA]</scope>
    <source>
        <strain evidence="3 4">521-1</strain>
    </source>
</reference>
<proteinExistence type="predicted"/>
<organism evidence="3 4">
    <name type="scientific">Alloalcanivorax profundimaris</name>
    <dbReference type="NCBI Taxonomy" id="2735259"/>
    <lineage>
        <taxon>Bacteria</taxon>
        <taxon>Pseudomonadati</taxon>
        <taxon>Pseudomonadota</taxon>
        <taxon>Gammaproteobacteria</taxon>
        <taxon>Oceanospirillales</taxon>
        <taxon>Alcanivoracaceae</taxon>
        <taxon>Alloalcanivorax</taxon>
    </lineage>
</organism>
<dbReference type="Gene3D" id="1.20.200.10">
    <property type="entry name" value="Fumarase/aspartase (Central domain)"/>
    <property type="match status" value="1"/>
</dbReference>
<dbReference type="PANTHER" id="PTHR43172">
    <property type="entry name" value="ADENYLOSUCCINATE LYASE"/>
    <property type="match status" value="1"/>
</dbReference>
<dbReference type="Gene3D" id="1.10.40.30">
    <property type="entry name" value="Fumarase/aspartase (C-terminal domain)"/>
    <property type="match status" value="1"/>
</dbReference>
<dbReference type="EMBL" id="ARXX01000030">
    <property type="protein sequence ID" value="MBF5056854.1"/>
    <property type="molecule type" value="Genomic_DNA"/>
</dbReference>
<evidence type="ECO:0000259" key="2">
    <source>
        <dbReference type="SMART" id="SM00998"/>
    </source>
</evidence>
<dbReference type="PRINTS" id="PR00145">
    <property type="entry name" value="ARGSUCLYASE"/>
</dbReference>
<dbReference type="Pfam" id="PF00206">
    <property type="entry name" value="Lyase_1"/>
    <property type="match status" value="1"/>
</dbReference>
<dbReference type="PRINTS" id="PR00149">
    <property type="entry name" value="FUMRATELYASE"/>
</dbReference>
<evidence type="ECO:0000313" key="4">
    <source>
        <dbReference type="Proteomes" id="UP000662703"/>
    </source>
</evidence>